<dbReference type="AlphaFoldDB" id="A0A0G0N0C1"/>
<protein>
    <submittedName>
        <fullName evidence="2">Uncharacterized protein</fullName>
    </submittedName>
</protein>
<feature type="compositionally biased region" description="Polar residues" evidence="1">
    <location>
        <begin position="1"/>
        <end position="21"/>
    </location>
</feature>
<reference evidence="2 3" key="1">
    <citation type="journal article" date="2015" name="Nature">
        <title>rRNA introns, odd ribosomes, and small enigmatic genomes across a large radiation of phyla.</title>
        <authorList>
            <person name="Brown C.T."/>
            <person name="Hug L.A."/>
            <person name="Thomas B.C."/>
            <person name="Sharon I."/>
            <person name="Castelle C.J."/>
            <person name="Singh A."/>
            <person name="Wilkins M.J."/>
            <person name="Williams K.H."/>
            <person name="Banfield J.F."/>
        </authorList>
    </citation>
    <scope>NUCLEOTIDE SEQUENCE [LARGE SCALE GENOMIC DNA]</scope>
</reference>
<evidence type="ECO:0000313" key="2">
    <source>
        <dbReference type="EMBL" id="KKR06266.1"/>
    </source>
</evidence>
<dbReference type="EMBL" id="LBWK01000001">
    <property type="protein sequence ID" value="KKR06266.1"/>
    <property type="molecule type" value="Genomic_DNA"/>
</dbReference>
<comment type="caution">
    <text evidence="2">The sequence shown here is derived from an EMBL/GenBank/DDBJ whole genome shotgun (WGS) entry which is preliminary data.</text>
</comment>
<evidence type="ECO:0000256" key="1">
    <source>
        <dbReference type="SAM" id="MobiDB-lite"/>
    </source>
</evidence>
<dbReference type="Proteomes" id="UP000034799">
    <property type="component" value="Unassembled WGS sequence"/>
</dbReference>
<dbReference type="InterPro" id="IPR029058">
    <property type="entry name" value="AB_hydrolase_fold"/>
</dbReference>
<feature type="region of interest" description="Disordered" evidence="1">
    <location>
        <begin position="1"/>
        <end position="23"/>
    </location>
</feature>
<proteinExistence type="predicted"/>
<gene>
    <name evidence="2" type="ORF">UT34_C0001G0306</name>
</gene>
<organism evidence="2 3">
    <name type="scientific">candidate division WS6 bacterium GW2011_GWF2_39_15</name>
    <dbReference type="NCBI Taxonomy" id="1619100"/>
    <lineage>
        <taxon>Bacteria</taxon>
        <taxon>Candidatus Dojkabacteria</taxon>
    </lineage>
</organism>
<evidence type="ECO:0000313" key="3">
    <source>
        <dbReference type="Proteomes" id="UP000034799"/>
    </source>
</evidence>
<name>A0A0G0N0C1_9BACT</name>
<sequence length="625" mass="69541">MTENNSQDSIYPASSSSNFEGSNVPVWKARGLIVEEIKDKERSDGLQEWKLRIDAENSNLSEEEREFLKKYDDLSFHAWGNVEGGIEEMHEAFMNCGLLFAGGLASNYEVWDTKKNSFVTRLGRKLDPIAGKWMGVAIDCPGFGGSALKKGLESVENVSSEDYQKLISIALKVLNPDDKSTVLVGHSSGAEAVLPFSTKGYKVFSCNPAVKNSEENAFKNINALNGIGDSVQRIPAASIIVHPFAVGITALYLGKFGGEMLGIHSRQEKLFWKAFVYKSKELELIDSPLKIAPTVEPTLLLAQGDKLTPIVESIPVICDWFSRFTDSNSLKERILRTIIPISEELSKSVGHNGMYEDDNVAEAVTGSMTDYVALKKGKKDFKVPVLASNGLISSLLDDYAQGLKLNERVLDEIKYSNSRIKELGFITYSLETFANLSEELSKLDKVLIPSHSGDPQFDDYLVTLPTSAIEPIITRVLAHPFLLERNKVEVGNEPEFVANEMKNIVRFFDRYSADFDGESTFLATSLHPIFAELAKEGTLKVIGKKEGMEPTDDLVDSFFLKVRDEIVMQLVVMYAHHLTSFKFSKFFDSFISAKEDLKICTAVGFQQIAQVAEAKNKLMQSRYSK</sequence>
<accession>A0A0G0N0C1</accession>
<dbReference type="SUPFAM" id="SSF53474">
    <property type="entry name" value="alpha/beta-Hydrolases"/>
    <property type="match status" value="1"/>
</dbReference>